<comment type="caution">
    <text evidence="2">The sequence shown here is derived from an EMBL/GenBank/DDBJ whole genome shotgun (WGS) entry which is preliminary data.</text>
</comment>
<feature type="compositionally biased region" description="Basic and acidic residues" evidence="1">
    <location>
        <begin position="74"/>
        <end position="83"/>
    </location>
</feature>
<protein>
    <submittedName>
        <fullName evidence="2">Uncharacterized protein</fullName>
    </submittedName>
</protein>
<feature type="compositionally biased region" description="Basic and acidic residues" evidence="1">
    <location>
        <begin position="1"/>
        <end position="30"/>
    </location>
</feature>
<evidence type="ECO:0000313" key="2">
    <source>
        <dbReference type="EMBL" id="NVI42954.1"/>
    </source>
</evidence>
<organism evidence="2">
    <name type="scientific">Bradyrhizobium septentrionale</name>
    <dbReference type="NCBI Taxonomy" id="1404411"/>
    <lineage>
        <taxon>Bacteria</taxon>
        <taxon>Pseudomonadati</taxon>
        <taxon>Pseudomonadota</taxon>
        <taxon>Alphaproteobacteria</taxon>
        <taxon>Hyphomicrobiales</taxon>
        <taxon>Nitrobacteraceae</taxon>
        <taxon>Bradyrhizobium</taxon>
    </lineage>
</organism>
<dbReference type="AlphaFoldDB" id="A0A973VWP1"/>
<sequence length="107" mass="11619">MTDTEREAAIKKQLADQKSEREAARTKMAEDMANAKPTPTQDENDQAAMGLHTGEHEPDGSPEQGPDGKPMPKGQEHRTRQAEAAKPAQGRGDYSTRSSNPAPAKHE</sequence>
<accession>A0A973VWP1</accession>
<reference evidence="2" key="1">
    <citation type="submission" date="2020-06" db="EMBL/GenBank/DDBJ databases">
        <title>Whole Genome Sequence of Bradyrhizobium sp. Strain 1S1.</title>
        <authorList>
            <person name="Bromfield E.S.P."/>
            <person name="Cloutier S."/>
        </authorList>
    </citation>
    <scope>NUCLEOTIDE SEQUENCE [LARGE SCALE GENOMIC DNA]</scope>
    <source>
        <strain evidence="2">1S1</strain>
    </source>
</reference>
<name>A0A973VWP1_9BRAD</name>
<dbReference type="EMBL" id="JAAOLE020000001">
    <property type="protein sequence ID" value="NVI42954.1"/>
    <property type="molecule type" value="Genomic_DNA"/>
</dbReference>
<evidence type="ECO:0000256" key="1">
    <source>
        <dbReference type="SAM" id="MobiDB-lite"/>
    </source>
</evidence>
<proteinExistence type="predicted"/>
<feature type="region of interest" description="Disordered" evidence="1">
    <location>
        <begin position="1"/>
        <end position="107"/>
    </location>
</feature>
<gene>
    <name evidence="2" type="ORF">HAP48_007755</name>
</gene>
<dbReference type="RefSeq" id="WP_029084510.1">
    <property type="nucleotide sequence ID" value="NZ_CP088285.1"/>
</dbReference>